<feature type="transmembrane region" description="Helical" evidence="1">
    <location>
        <begin position="43"/>
        <end position="62"/>
    </location>
</feature>
<evidence type="ECO:0000313" key="2">
    <source>
        <dbReference type="EMBL" id="QSG14654.1"/>
    </source>
</evidence>
<organism evidence="2 3">
    <name type="scientific">Halapricum desulfuricans</name>
    <dbReference type="NCBI Taxonomy" id="2841257"/>
    <lineage>
        <taxon>Archaea</taxon>
        <taxon>Methanobacteriati</taxon>
        <taxon>Methanobacteriota</taxon>
        <taxon>Stenosarchaea group</taxon>
        <taxon>Halobacteria</taxon>
        <taxon>Halobacteriales</taxon>
        <taxon>Haloarculaceae</taxon>
        <taxon>Halapricum</taxon>
    </lineage>
</organism>
<reference evidence="2 3" key="1">
    <citation type="submission" date="2020-11" db="EMBL/GenBank/DDBJ databases">
        <title>Carbohydrate-dependent, anaerobic sulfur respiration: A novel catabolism in halophilic archaea.</title>
        <authorList>
            <person name="Sorokin D.Y."/>
            <person name="Messina E."/>
            <person name="Smedile F."/>
            <person name="La Cono V."/>
            <person name="Hallsworth J.E."/>
            <person name="Yakimov M.M."/>
        </authorList>
    </citation>
    <scope>NUCLEOTIDE SEQUENCE [LARGE SCALE GENOMIC DNA]</scope>
    <source>
        <strain evidence="2 3">HSR-Est</strain>
    </source>
</reference>
<dbReference type="InterPro" id="IPR021741">
    <property type="entry name" value="DUF3311"/>
</dbReference>
<dbReference type="EMBL" id="CP064791">
    <property type="protein sequence ID" value="QSG14654.1"/>
    <property type="molecule type" value="Genomic_DNA"/>
</dbReference>
<dbReference type="Pfam" id="PF11755">
    <property type="entry name" value="DUF3311"/>
    <property type="match status" value="1"/>
</dbReference>
<proteinExistence type="predicted"/>
<evidence type="ECO:0000313" key="3">
    <source>
        <dbReference type="Proteomes" id="UP000663292"/>
    </source>
</evidence>
<keyword evidence="1" id="KW-0472">Membrane</keyword>
<name>A0A897NQD2_9EURY</name>
<keyword evidence="3" id="KW-1185">Reference proteome</keyword>
<feature type="transmembrane region" description="Helical" evidence="1">
    <location>
        <begin position="12"/>
        <end position="31"/>
    </location>
</feature>
<accession>A0A897NQD2</accession>
<dbReference type="AlphaFoldDB" id="A0A897NQD2"/>
<dbReference type="Proteomes" id="UP000663292">
    <property type="component" value="Chromosome"/>
</dbReference>
<gene>
    <name evidence="2" type="ORF">HSEST_1121</name>
</gene>
<keyword evidence="1" id="KW-1133">Transmembrane helix</keyword>
<evidence type="ECO:0000256" key="1">
    <source>
        <dbReference type="SAM" id="Phobius"/>
    </source>
</evidence>
<sequence length="77" mass="8810">MQPIVTERVRIALWGTVAFVLIALAVPWFMWRSDAVIAGLPVWIWWHVGWLGLASVVFYVFTQRAWGLGVERGENRG</sequence>
<protein>
    <submittedName>
        <fullName evidence="2">Putative membrane protein</fullName>
    </submittedName>
</protein>
<keyword evidence="1" id="KW-0812">Transmembrane</keyword>